<feature type="chain" id="PRO_5046724694" evidence="4">
    <location>
        <begin position="24"/>
        <end position="310"/>
    </location>
</feature>
<keyword evidence="4" id="KW-0732">Signal</keyword>
<accession>A0ABZ3FQ60</accession>
<dbReference type="CDD" id="cd10917">
    <property type="entry name" value="CE4_NodB_like_6s_7s"/>
    <property type="match status" value="1"/>
</dbReference>
<evidence type="ECO:0000313" key="7">
    <source>
        <dbReference type="Proteomes" id="UP001442841"/>
    </source>
</evidence>
<dbReference type="PROSITE" id="PS51677">
    <property type="entry name" value="NODB"/>
    <property type="match status" value="1"/>
</dbReference>
<evidence type="ECO:0000256" key="2">
    <source>
        <dbReference type="ARBA" id="ARBA00022801"/>
    </source>
</evidence>
<reference evidence="6 7" key="1">
    <citation type="submission" date="2024-04" db="EMBL/GenBank/DDBJ databases">
        <title>Isolation of an actinomycete strain from pig manure.</title>
        <authorList>
            <person name="Gong T."/>
            <person name="Yu Z."/>
            <person name="An M."/>
            <person name="Wei C."/>
            <person name="Yang W."/>
            <person name="Liu L."/>
        </authorList>
    </citation>
    <scope>NUCLEOTIDE SEQUENCE [LARGE SCALE GENOMIC DNA]</scope>
    <source>
        <strain evidence="6 7">ZF39</strain>
    </source>
</reference>
<keyword evidence="2" id="KW-0378">Hydrolase</keyword>
<dbReference type="Pfam" id="PF01522">
    <property type="entry name" value="Polysacc_deac_1"/>
    <property type="match status" value="1"/>
</dbReference>
<dbReference type="Proteomes" id="UP001442841">
    <property type="component" value="Chromosome"/>
</dbReference>
<name>A0ABZ3FQ60_9ACTN</name>
<dbReference type="InterPro" id="IPR002509">
    <property type="entry name" value="NODB_dom"/>
</dbReference>
<proteinExistence type="predicted"/>
<evidence type="ECO:0000256" key="1">
    <source>
        <dbReference type="ARBA" id="ARBA00022723"/>
    </source>
</evidence>
<feature type="region of interest" description="Disordered" evidence="3">
    <location>
        <begin position="88"/>
        <end position="109"/>
    </location>
</feature>
<keyword evidence="1" id="KW-0479">Metal-binding</keyword>
<dbReference type="EMBL" id="CP154795">
    <property type="protein sequence ID" value="XAN07239.1"/>
    <property type="molecule type" value="Genomic_DNA"/>
</dbReference>
<dbReference type="PANTHER" id="PTHR10587:SF133">
    <property type="entry name" value="CHITIN DEACETYLASE 1-RELATED"/>
    <property type="match status" value="1"/>
</dbReference>
<feature type="domain" description="NodB homology" evidence="5">
    <location>
        <begin position="115"/>
        <end position="292"/>
    </location>
</feature>
<keyword evidence="7" id="KW-1185">Reference proteome</keyword>
<evidence type="ECO:0000313" key="6">
    <source>
        <dbReference type="EMBL" id="XAN07239.1"/>
    </source>
</evidence>
<dbReference type="RefSeq" id="WP_425308689.1">
    <property type="nucleotide sequence ID" value="NZ_CP154795.1"/>
</dbReference>
<feature type="signal peptide" evidence="4">
    <location>
        <begin position="1"/>
        <end position="23"/>
    </location>
</feature>
<evidence type="ECO:0000256" key="4">
    <source>
        <dbReference type="SAM" id="SignalP"/>
    </source>
</evidence>
<evidence type="ECO:0000256" key="3">
    <source>
        <dbReference type="SAM" id="MobiDB-lite"/>
    </source>
</evidence>
<protein>
    <submittedName>
        <fullName evidence="6">Polysaccharide deacetylase family protein</fullName>
    </submittedName>
</protein>
<gene>
    <name evidence="6" type="ORF">AADG42_08010</name>
</gene>
<dbReference type="InterPro" id="IPR050248">
    <property type="entry name" value="Polysacc_deacetylase_ArnD"/>
</dbReference>
<dbReference type="PANTHER" id="PTHR10587">
    <property type="entry name" value="GLYCOSYL TRANSFERASE-RELATED"/>
    <property type="match status" value="1"/>
</dbReference>
<dbReference type="SUPFAM" id="SSF88713">
    <property type="entry name" value="Glycoside hydrolase/deacetylase"/>
    <property type="match status" value="1"/>
</dbReference>
<dbReference type="Gene3D" id="3.20.20.370">
    <property type="entry name" value="Glycoside hydrolase/deacetylase"/>
    <property type="match status" value="1"/>
</dbReference>
<dbReference type="InterPro" id="IPR011330">
    <property type="entry name" value="Glyco_hydro/deAcase_b/a-brl"/>
</dbReference>
<evidence type="ECO:0000259" key="5">
    <source>
        <dbReference type="PROSITE" id="PS51677"/>
    </source>
</evidence>
<organism evidence="6 7">
    <name type="scientific">Ammonicoccus fulvus</name>
    <dbReference type="NCBI Taxonomy" id="3138240"/>
    <lineage>
        <taxon>Bacteria</taxon>
        <taxon>Bacillati</taxon>
        <taxon>Actinomycetota</taxon>
        <taxon>Actinomycetes</taxon>
        <taxon>Propionibacteriales</taxon>
        <taxon>Propionibacteriaceae</taxon>
        <taxon>Ammonicoccus</taxon>
    </lineage>
</organism>
<sequence>MSDPTSQSRPSGRLRLRTAAAFAAVLLTVACAPHTESSAPAPQSAVPQATTAAPVVEASPSVAPTVEATVEPPSDIKAMPLREFVAGTPSPSAAAESGRRVNPPPPGAADCSRMKCIALTFDDGPGPHTERLLGMLSSKDARATFFVTGAMVRANPGVARRIANTPGMEIANHSSTHPQLNRVGAAQLRREIVGNHATIREVTGKEVTVFRPPYGARNSAVDAMAAEAGEAVILWDVDTDDWRTRSASATRKAVADQARSGSIVLMHDIHGSTVDAVPGIISDLQGQGYVLVTVSEILGGSTPGRVYTRR</sequence>